<dbReference type="FunFam" id="2.10.25.10:FF:000280">
    <property type="entry name" value="Laminin subunit beta 4"/>
    <property type="match status" value="1"/>
</dbReference>
<dbReference type="GO" id="GO:0070831">
    <property type="term" value="P:basement membrane assembly"/>
    <property type="evidence" value="ECO:0007669"/>
    <property type="project" value="TreeGrafter"/>
</dbReference>
<evidence type="ECO:0000256" key="6">
    <source>
        <dbReference type="ARBA" id="ARBA00022737"/>
    </source>
</evidence>
<feature type="disulfide bond" evidence="13">
    <location>
        <begin position="1061"/>
        <end position="1070"/>
    </location>
</feature>
<accession>A0A7R8V478</accession>
<feature type="domain" description="Laminin EGF-like" evidence="16">
    <location>
        <begin position="1089"/>
        <end position="1139"/>
    </location>
</feature>
<dbReference type="OrthoDB" id="5985440at2759"/>
<feature type="disulfide bond" evidence="13">
    <location>
        <begin position="834"/>
        <end position="846"/>
    </location>
</feature>
<dbReference type="FunFam" id="2.10.25.10:FF:000135">
    <property type="entry name" value="Laminin subunit beta 4"/>
    <property type="match status" value="2"/>
</dbReference>
<dbReference type="InterPro" id="IPR000742">
    <property type="entry name" value="EGF"/>
</dbReference>
<feature type="disulfide bond" evidence="13">
    <location>
        <begin position="552"/>
        <end position="566"/>
    </location>
</feature>
<evidence type="ECO:0000256" key="3">
    <source>
        <dbReference type="ARBA" id="ARBA00022530"/>
    </source>
</evidence>
<feature type="disulfide bond" evidence="13">
    <location>
        <begin position="1190"/>
        <end position="1207"/>
    </location>
</feature>
<feature type="domain" description="Laminin N-terminal" evidence="18">
    <location>
        <begin position="94"/>
        <end position="331"/>
    </location>
</feature>
<feature type="domain" description="Laminin EGF-like" evidence="16">
    <location>
        <begin position="882"/>
        <end position="927"/>
    </location>
</feature>
<feature type="coiled-coil region" evidence="14">
    <location>
        <begin position="1784"/>
        <end position="1821"/>
    </location>
</feature>
<dbReference type="InterPro" id="IPR013015">
    <property type="entry name" value="Laminin_IV_B"/>
</dbReference>
<comment type="subcellular location">
    <subcellularLocation>
        <location evidence="1">Secreted</location>
        <location evidence="1">Extracellular space</location>
        <location evidence="1">Extracellular matrix</location>
        <location evidence="1">Basement membrane</location>
    </subcellularLocation>
</comment>
<dbReference type="InterPro" id="IPR050440">
    <property type="entry name" value="Laminin/Netrin_ECM"/>
</dbReference>
<keyword evidence="2" id="KW-0964">Secreted</keyword>
<feature type="domain" description="Laminin EGF-like" evidence="16">
    <location>
        <begin position="458"/>
        <end position="517"/>
    </location>
</feature>
<feature type="disulfide bond" evidence="13">
    <location>
        <begin position="903"/>
        <end position="912"/>
    </location>
</feature>
<feature type="domain" description="Laminin EGF-like" evidence="16">
    <location>
        <begin position="1037"/>
        <end position="1088"/>
    </location>
</feature>
<feature type="coiled-coil region" evidence="14">
    <location>
        <begin position="1602"/>
        <end position="1723"/>
    </location>
</feature>
<keyword evidence="5" id="KW-0732">Signal</keyword>
<dbReference type="SMART" id="SM00180">
    <property type="entry name" value="EGF_Lam"/>
    <property type="match status" value="13"/>
</dbReference>
<dbReference type="PROSITE" id="PS01248">
    <property type="entry name" value="EGF_LAM_1"/>
    <property type="match status" value="5"/>
</dbReference>
<sequence length="1834" mass="205161">MTAKEHNLQAFKKLEPQELLIKRDYIFCSSVPVNSQIREMFKLRPATLTLFIIIFILVQDLSLSNAQHRPNPQSRGRRPVQRARRPQQRVHPCEQSSCYPATGNLLIGRENRLTASSTCGIRGPERFCIVSHLEEKKCFLCDTRRETENDPMLNHRIGQIIYPTQPGTRIPTWWQSENGKQNVTIQLDLEAEFHFTHMFIVFATFRPAAMLIERSFDFGKTWHIYKYFAHDCDKSFPHAPLVIQNITDVVCDHRYSNVEPSKDGEVIFRVLPPNIKIENPYAPHIQNMLKMTNLRVNFTKLHNLGDTLLDDREEIQEKYYYAISKMVVRGSCSCYGHASRCLPLDGVANVVDMVHGKCECTHNTKGLNCEECEDFYNDLPWKPALGKQTNACKKCTCNNHATSCHFDQAVYEHSGRVSGGVCDNCQHNTVGQHCEECIQFFYRDPLEDLQSPHVCKPCDCDPSGSLDDGICDSVNDPANGIEAGACHCKANVKGRRCDTCKDGFWNLDERNPLGCSNCTCHTLGTIFNSGCNMYTGECTCKRLVTGKDCNECMPETYGLSDSQDGCSLCNCDPGGSLDNFCDVITGQCRCRSHMTGRTCDTPLQNYFIPSLHNVYEAEIPRITECISRSYGNCSIVLQELPTDRPPQWTGPGYERVPEKTELQIQVDGVPRTMTYDVVVRYLTQTRGNWEDARITLERPEGYDPEGPCANSHPSYEQQIPFSLPENDNKVVALHDICLEENKVYKFKIHFERHRNSEDNPAAQILIDSLSLVPHIEATPIFSGSPPSENRRREYVRYGCNQTYYDLNYDKSSHPECKDFFNIVSIYVFDGASSCECDATGSLSKQCEQFGGMCQCKPNVVGRRCDRCAPGTYGFGPEGCKACDCNSIGARDNDCDLITGQCNCHPNTYGRECDECQPGFWNFPNCQMCYCNGHTQNCDPRTGECLSCSDYTTGFYCEKCIAGYYGDPQLGSEIGCRPCRCPGTFNTSHVYATSCDLDVRTNDMVCYCNEGYSGPRCDVCADNYYGLPSVPGNACWKCECNGNTDERDTGNCHSETGECLKCLHNTGGNHCEHCRDGFFGDALHQDCRQCNCDVLGTNQTIQHCNRVSGQCPCLKNVDGIRCDHCIENHWKIASGEGCEACDCDPIGAESNQCNPYDGQCKCKPGFGGRRCNQCETNFWGDPNVQCHPCDCNPYGSAHYQCDRETGQCVCQRGIGGYKCDQCARGFFGEAPSCSECGECFDNWDGILKNIEAETKEAIERAKQIQHIGATGAYSSEFNAMEEKIRTIQQLLDNTTVGMQDIELLNDRVSDLTKHYQNTRKNWGEVDGTSQELYSTINLAEVKISSLKDQSGVLKSMADALKGNKTELQEGIIDGALNLTRTALDRYRALGSVKAETDELNANAERQCKRTETLFERNKEEFDRLLKDNDDSIDKYRALLNELSAEIPDLNNDVCDGRGDPCDSLCGGAGCGTCGGLACEKGALTIAEKALSIVKETEKKIKEKKEIADNLIRSLAQAKANASEAFTTAKSAHYDTELYLNRTNDFIKRGTESLTALSNILNDETASIDEIKELAEKTLRSDLHLDPQAIDVLGKKIAEVVLSLENVESIIQNTRQDLDRVDQLKLKANQTKQEADAVLEVANEVVKALDEAQIAQDKAQESITKAENDISLAKEDLSKIDAETKQAAAPANETATRVDQLVTKINKLKKNAAKNEHDVRSIQQQLKLVEQDSVNAHELAFKLQQSFGEANKTLNLRASTSTIARERAQQLLKRASKLTVDTDEKLKELQGMVNVYDDKVNRLNELQNTINSLSEQMETHLEKISSDASRYRICTT</sequence>
<feature type="domain" description="Laminin EGF-like" evidence="16">
    <location>
        <begin position="834"/>
        <end position="881"/>
    </location>
</feature>
<dbReference type="Proteomes" id="UP000594454">
    <property type="component" value="Chromosome 6"/>
</dbReference>
<feature type="disulfide bond" evidence="13">
    <location>
        <begin position="540"/>
        <end position="549"/>
    </location>
</feature>
<keyword evidence="7" id="KW-0084">Basement membrane</keyword>
<dbReference type="FunCoup" id="A0A7R8V478">
    <property type="interactions" value="67"/>
</dbReference>
<evidence type="ECO:0000256" key="15">
    <source>
        <dbReference type="SAM" id="MobiDB-lite"/>
    </source>
</evidence>
<dbReference type="InterPro" id="IPR056863">
    <property type="entry name" value="LMN_ATRN_NET-like_EGF"/>
</dbReference>
<dbReference type="GO" id="GO:0016477">
    <property type="term" value="P:cell migration"/>
    <property type="evidence" value="ECO:0007669"/>
    <property type="project" value="TreeGrafter"/>
</dbReference>
<dbReference type="PRINTS" id="PR00011">
    <property type="entry name" value="EGFLAMININ"/>
</dbReference>
<feature type="disulfide bond" evidence="13">
    <location>
        <begin position="836"/>
        <end position="853"/>
    </location>
</feature>
<evidence type="ECO:0000256" key="14">
    <source>
        <dbReference type="SAM" id="Coils"/>
    </source>
</evidence>
<dbReference type="Pfam" id="PF24973">
    <property type="entry name" value="EGF_LMN_ATRN"/>
    <property type="match status" value="2"/>
</dbReference>
<dbReference type="FunFam" id="2.10.25.10:FF:000145">
    <property type="entry name" value="Laminin subunit beta 1"/>
    <property type="match status" value="1"/>
</dbReference>
<keyword evidence="4" id="KW-0597">Phosphoprotein</keyword>
<evidence type="ECO:0000256" key="9">
    <source>
        <dbReference type="ARBA" id="ARBA00023054"/>
    </source>
</evidence>
<dbReference type="GO" id="GO:0030054">
    <property type="term" value="C:cell junction"/>
    <property type="evidence" value="ECO:0007669"/>
    <property type="project" value="UniProtKB-ARBA"/>
</dbReference>
<dbReference type="Pfam" id="PF21199">
    <property type="entry name" value="LAMININ_IV_B"/>
    <property type="match status" value="1"/>
</dbReference>
<dbReference type="InParanoid" id="A0A7R8V478"/>
<dbReference type="GO" id="GO:0009887">
    <property type="term" value="P:animal organ morphogenesis"/>
    <property type="evidence" value="ECO:0007669"/>
    <property type="project" value="TreeGrafter"/>
</dbReference>
<feature type="disulfide bond" evidence="13">
    <location>
        <begin position="882"/>
        <end position="894"/>
    </location>
</feature>
<feature type="domain" description="Laminin EGF-like" evidence="16">
    <location>
        <begin position="1188"/>
        <end position="1234"/>
    </location>
</feature>
<dbReference type="SUPFAM" id="SSF58104">
    <property type="entry name" value="Methyl-accepting chemotaxis protein (MCP) signaling domain"/>
    <property type="match status" value="1"/>
</dbReference>
<feature type="region of interest" description="Disordered" evidence="15">
    <location>
        <begin position="66"/>
        <end position="95"/>
    </location>
</feature>
<feature type="disulfide bond" evidence="13">
    <location>
        <begin position="855"/>
        <end position="864"/>
    </location>
</feature>
<feature type="disulfide bond" evidence="13">
    <location>
        <begin position="488"/>
        <end position="497"/>
    </location>
</feature>
<dbReference type="FunFam" id="2.10.25.10:FF:000105">
    <property type="entry name" value="laminin subunit gamma-1"/>
    <property type="match status" value="1"/>
</dbReference>
<dbReference type="GO" id="GO:0007411">
    <property type="term" value="P:axon guidance"/>
    <property type="evidence" value="ECO:0007669"/>
    <property type="project" value="TreeGrafter"/>
</dbReference>
<comment type="caution">
    <text evidence="13">Lacks conserved residue(s) required for the propagation of feature annotation.</text>
</comment>
<keyword evidence="6" id="KW-0677">Repeat</keyword>
<dbReference type="FunFam" id="2.170.300.10:FF:000004">
    <property type="entry name" value="Laminin subunit beta 1"/>
    <property type="match status" value="1"/>
</dbReference>
<dbReference type="Gene3D" id="2.60.120.260">
    <property type="entry name" value="Galactose-binding domain-like"/>
    <property type="match status" value="1"/>
</dbReference>
<dbReference type="PANTHER" id="PTHR10574:SF375">
    <property type="entry name" value="LAMININ SUBUNIT BETA-1"/>
    <property type="match status" value="1"/>
</dbReference>
<dbReference type="Gene3D" id="2.170.300.10">
    <property type="entry name" value="Tie2 ligand-binding domain superfamily"/>
    <property type="match status" value="1"/>
</dbReference>
<feature type="coiled-coil region" evidence="14">
    <location>
        <begin position="1392"/>
        <end position="1451"/>
    </location>
</feature>
<evidence type="ECO:0008006" key="21">
    <source>
        <dbReference type="Google" id="ProtNLM"/>
    </source>
</evidence>
<evidence type="ECO:0000259" key="16">
    <source>
        <dbReference type="PROSITE" id="PS50027"/>
    </source>
</evidence>
<dbReference type="GO" id="GO:0034446">
    <property type="term" value="P:substrate adhesion-dependent cell spreading"/>
    <property type="evidence" value="ECO:0007669"/>
    <property type="project" value="TreeGrafter"/>
</dbReference>
<evidence type="ECO:0000256" key="2">
    <source>
        <dbReference type="ARBA" id="ARBA00022525"/>
    </source>
</evidence>
<dbReference type="SUPFAM" id="SSF57196">
    <property type="entry name" value="EGF/Laminin"/>
    <property type="match status" value="13"/>
</dbReference>
<protein>
    <recommendedName>
        <fullName evidence="21">Laminin subunit beta-1</fullName>
    </recommendedName>
</protein>
<feature type="domain" description="Laminin EGF-like" evidence="16">
    <location>
        <begin position="928"/>
        <end position="977"/>
    </location>
</feature>
<dbReference type="Pfam" id="PF00053">
    <property type="entry name" value="EGF_laminin"/>
    <property type="match status" value="11"/>
</dbReference>
<feature type="disulfide bond" evidence="13">
    <location>
        <begin position="947"/>
        <end position="956"/>
    </location>
</feature>
<dbReference type="InterPro" id="IPR002049">
    <property type="entry name" value="LE_dom"/>
</dbReference>
<feature type="domain" description="Laminin EGF-like" evidence="16">
    <location>
        <begin position="1140"/>
        <end position="1187"/>
    </location>
</feature>
<dbReference type="PROSITE" id="PS50027">
    <property type="entry name" value="EGF_LAM_2"/>
    <property type="match status" value="11"/>
</dbReference>
<feature type="disulfide bond" evidence="13">
    <location>
        <begin position="360"/>
        <end position="369"/>
    </location>
</feature>
<keyword evidence="11" id="KW-0325">Glycoprotein</keyword>
<dbReference type="SMART" id="SM00181">
    <property type="entry name" value="EGF"/>
    <property type="match status" value="9"/>
</dbReference>
<feature type="disulfide bond" evidence="13">
    <location>
        <begin position="425"/>
        <end position="434"/>
    </location>
</feature>
<proteinExistence type="predicted"/>
<dbReference type="Pfam" id="PF00055">
    <property type="entry name" value="Laminin_N"/>
    <property type="match status" value="1"/>
</dbReference>
<evidence type="ECO:0000313" key="19">
    <source>
        <dbReference type="EMBL" id="CAD7092144.1"/>
    </source>
</evidence>
<feature type="disulfide bond" evidence="13">
    <location>
        <begin position="1188"/>
        <end position="1200"/>
    </location>
</feature>
<feature type="coiled-coil region" evidence="14">
    <location>
        <begin position="1485"/>
        <end position="1519"/>
    </location>
</feature>
<keyword evidence="10 13" id="KW-1015">Disulfide bond</keyword>
<keyword evidence="20" id="KW-1185">Reference proteome</keyword>
<feature type="domain" description="Laminin EGF-like" evidence="16">
    <location>
        <begin position="332"/>
        <end position="394"/>
    </location>
</feature>
<dbReference type="FunFam" id="2.10.25.10:FF:000130">
    <property type="entry name" value="Laminin subunit beta 1"/>
    <property type="match status" value="1"/>
</dbReference>
<dbReference type="PROSITE" id="PS51116">
    <property type="entry name" value="LAMININ_IVB"/>
    <property type="match status" value="1"/>
</dbReference>
<dbReference type="CDD" id="cd00055">
    <property type="entry name" value="EGF_Lam"/>
    <property type="match status" value="13"/>
</dbReference>
<evidence type="ECO:0000256" key="5">
    <source>
        <dbReference type="ARBA" id="ARBA00022729"/>
    </source>
</evidence>
<keyword evidence="3" id="KW-0272">Extracellular matrix</keyword>
<name>A0A7R8V478_HERIL</name>
<keyword evidence="8" id="KW-0130">Cell adhesion</keyword>
<dbReference type="PROSITE" id="PS51117">
    <property type="entry name" value="LAMININ_NTER"/>
    <property type="match status" value="1"/>
</dbReference>
<dbReference type="FunFam" id="2.10.25.10:FF:000065">
    <property type="entry name" value="Laminin subunit beta 1"/>
    <property type="match status" value="1"/>
</dbReference>
<evidence type="ECO:0000259" key="17">
    <source>
        <dbReference type="PROSITE" id="PS51116"/>
    </source>
</evidence>
<evidence type="ECO:0000256" key="4">
    <source>
        <dbReference type="ARBA" id="ARBA00022553"/>
    </source>
</evidence>
<dbReference type="Gene3D" id="2.10.25.10">
    <property type="entry name" value="Laminin"/>
    <property type="match status" value="11"/>
</dbReference>
<dbReference type="FunFam" id="2.10.25.10:FF:000084">
    <property type="entry name" value="Laminin subunit alpha 3"/>
    <property type="match status" value="1"/>
</dbReference>
<dbReference type="FunFam" id="2.60.120.260:FF:000010">
    <property type="entry name" value="Laminin subunit beta 1"/>
    <property type="match status" value="1"/>
</dbReference>
<feature type="domain" description="Laminin IV type B" evidence="17">
    <location>
        <begin position="607"/>
        <end position="828"/>
    </location>
</feature>
<feature type="disulfide bond" evidence="13">
    <location>
        <begin position="1140"/>
        <end position="1152"/>
    </location>
</feature>
<dbReference type="GO" id="GO:0009888">
    <property type="term" value="P:tissue development"/>
    <property type="evidence" value="ECO:0007669"/>
    <property type="project" value="TreeGrafter"/>
</dbReference>
<gene>
    <name evidence="19" type="ORF">HERILL_LOCUS14529</name>
</gene>
<dbReference type="PANTHER" id="PTHR10574">
    <property type="entry name" value="NETRIN/LAMININ-RELATED"/>
    <property type="match status" value="1"/>
</dbReference>
<evidence type="ECO:0000256" key="13">
    <source>
        <dbReference type="PROSITE-ProRule" id="PRU00460"/>
    </source>
</evidence>
<dbReference type="FunFam" id="2.170.300.10:FF:000001">
    <property type="entry name" value="Laminin subunit beta-1"/>
    <property type="match status" value="1"/>
</dbReference>
<dbReference type="EMBL" id="LR899014">
    <property type="protein sequence ID" value="CAD7092144.1"/>
    <property type="molecule type" value="Genomic_DNA"/>
</dbReference>
<feature type="disulfide bond" evidence="13">
    <location>
        <begin position="1209"/>
        <end position="1218"/>
    </location>
</feature>
<evidence type="ECO:0000256" key="7">
    <source>
        <dbReference type="ARBA" id="ARBA00022869"/>
    </source>
</evidence>
<dbReference type="FunFam" id="2.10.25.10:FF:000011">
    <property type="entry name" value="Cadherin EGF LAG seven-pass G-type receptor"/>
    <property type="match status" value="1"/>
</dbReference>
<dbReference type="InterPro" id="IPR008211">
    <property type="entry name" value="Laminin_N"/>
</dbReference>
<evidence type="ECO:0000256" key="12">
    <source>
        <dbReference type="ARBA" id="ARBA00023292"/>
    </source>
</evidence>
<keyword evidence="9 14" id="KW-0175">Coiled coil</keyword>
<reference evidence="19 20" key="1">
    <citation type="submission" date="2020-11" db="EMBL/GenBank/DDBJ databases">
        <authorList>
            <person name="Wallbank WR R."/>
            <person name="Pardo Diaz C."/>
            <person name="Kozak K."/>
            <person name="Martin S."/>
            <person name="Jiggins C."/>
            <person name="Moest M."/>
            <person name="Warren A I."/>
            <person name="Generalovic N T."/>
            <person name="Byers J.R.P. K."/>
            <person name="Montejo-Kovacevich G."/>
            <person name="Yen C E."/>
        </authorList>
    </citation>
    <scope>NUCLEOTIDE SEQUENCE [LARGE SCALE GENOMIC DNA]</scope>
</reference>
<evidence type="ECO:0000256" key="1">
    <source>
        <dbReference type="ARBA" id="ARBA00004302"/>
    </source>
</evidence>
<organism evidence="19 20">
    <name type="scientific">Hermetia illucens</name>
    <name type="common">Black soldier fly</name>
    <dbReference type="NCBI Taxonomy" id="343691"/>
    <lineage>
        <taxon>Eukaryota</taxon>
        <taxon>Metazoa</taxon>
        <taxon>Ecdysozoa</taxon>
        <taxon>Arthropoda</taxon>
        <taxon>Hexapoda</taxon>
        <taxon>Insecta</taxon>
        <taxon>Pterygota</taxon>
        <taxon>Neoptera</taxon>
        <taxon>Endopterygota</taxon>
        <taxon>Diptera</taxon>
        <taxon>Brachycera</taxon>
        <taxon>Stratiomyomorpha</taxon>
        <taxon>Stratiomyidae</taxon>
        <taxon>Hermetiinae</taxon>
        <taxon>Hermetia</taxon>
    </lineage>
</organism>
<dbReference type="GO" id="GO:0043256">
    <property type="term" value="C:laminin complex"/>
    <property type="evidence" value="ECO:0007669"/>
    <property type="project" value="TreeGrafter"/>
</dbReference>
<feature type="compositionally biased region" description="Basic residues" evidence="15">
    <location>
        <begin position="75"/>
        <end position="88"/>
    </location>
</feature>
<evidence type="ECO:0000259" key="18">
    <source>
        <dbReference type="PROSITE" id="PS51117"/>
    </source>
</evidence>
<evidence type="ECO:0000256" key="11">
    <source>
        <dbReference type="ARBA" id="ARBA00023180"/>
    </source>
</evidence>
<feature type="domain" description="Laminin EGF-like" evidence="16">
    <location>
        <begin position="518"/>
        <end position="568"/>
    </location>
</feature>
<evidence type="ECO:0000256" key="8">
    <source>
        <dbReference type="ARBA" id="ARBA00022889"/>
    </source>
</evidence>
<keyword evidence="12 13" id="KW-0424">Laminin EGF-like domain</keyword>
<evidence type="ECO:0000313" key="20">
    <source>
        <dbReference type="Proteomes" id="UP000594454"/>
    </source>
</evidence>
<feature type="disulfide bond" evidence="13">
    <location>
        <begin position="1161"/>
        <end position="1170"/>
    </location>
</feature>
<evidence type="ECO:0000256" key="10">
    <source>
        <dbReference type="ARBA" id="ARBA00023157"/>
    </source>
</evidence>
<feature type="disulfide bond" evidence="13">
    <location>
        <begin position="884"/>
        <end position="901"/>
    </location>
</feature>
<feature type="domain" description="Laminin EGF-like" evidence="16">
    <location>
        <begin position="395"/>
        <end position="457"/>
    </location>
</feature>
<dbReference type="SMART" id="SM00136">
    <property type="entry name" value="LamNT"/>
    <property type="match status" value="1"/>
</dbReference>
<feature type="disulfide bond" evidence="13">
    <location>
        <begin position="1142"/>
        <end position="1159"/>
    </location>
</feature>
<feature type="disulfide bond" evidence="13">
    <location>
        <begin position="1112"/>
        <end position="1121"/>
    </location>
</feature>
<dbReference type="FunFam" id="2.10.25.10:FF:000082">
    <property type="entry name" value="Laminin subunit alpha 1"/>
    <property type="match status" value="1"/>
</dbReference>